<dbReference type="Proteomes" id="UP000502549">
    <property type="component" value="Chromosome"/>
</dbReference>
<accession>A0A7Z3BRY4</accession>
<dbReference type="InterPro" id="IPR054191">
    <property type="entry name" value="DUF6896"/>
</dbReference>
<dbReference type="Pfam" id="PF21837">
    <property type="entry name" value="DUF6896"/>
    <property type="match status" value="1"/>
</dbReference>
<evidence type="ECO:0000259" key="1">
    <source>
        <dbReference type="Pfam" id="PF21837"/>
    </source>
</evidence>
<evidence type="ECO:0000313" key="2">
    <source>
        <dbReference type="EMBL" id="QJP11933.1"/>
    </source>
</evidence>
<name>A0A7Z3BRY4_9PSED</name>
<reference evidence="2 3" key="1">
    <citation type="submission" date="2020-02" db="EMBL/GenBank/DDBJ databases">
        <title>Complete genome sequence of Pseudomonas multiresinivorans ORNL1.</title>
        <authorList>
            <person name="Podar M."/>
        </authorList>
    </citation>
    <scope>NUCLEOTIDE SEQUENCE [LARGE SCALE GENOMIC DNA]</scope>
    <source>
        <strain evidence="3">populi</strain>
    </source>
</reference>
<feature type="domain" description="DUF6896" evidence="1">
    <location>
        <begin position="6"/>
        <end position="129"/>
    </location>
</feature>
<gene>
    <name evidence="2" type="ORF">G4G71_05755</name>
</gene>
<evidence type="ECO:0000313" key="3">
    <source>
        <dbReference type="Proteomes" id="UP000502549"/>
    </source>
</evidence>
<keyword evidence="3" id="KW-1185">Reference proteome</keyword>
<protein>
    <recommendedName>
        <fullName evidence="1">DUF6896 domain-containing protein</fullName>
    </recommendedName>
</protein>
<proteinExistence type="predicted"/>
<sequence>MNPGLARIIADYQRAVRQAVALLEQSAITRPASNHEWAFLDIPHRGTLKEGVRYFKHGYGCAVHLSEGTVDFDFGAKGKIDGFDVWRLAGFAEARLPDYGFADEDALKACFNQEVEAGSLHYSGYILYYVAPLEPHCGQR</sequence>
<organism evidence="2 3">
    <name type="scientific">Pseudomonas multiresinivorans</name>
    <dbReference type="NCBI Taxonomy" id="95301"/>
    <lineage>
        <taxon>Bacteria</taxon>
        <taxon>Pseudomonadati</taxon>
        <taxon>Pseudomonadota</taxon>
        <taxon>Gammaproteobacteria</taxon>
        <taxon>Pseudomonadales</taxon>
        <taxon>Pseudomonadaceae</taxon>
        <taxon>Pseudomonas</taxon>
    </lineage>
</organism>
<dbReference type="AlphaFoldDB" id="A0A7Z3BRY4"/>
<dbReference type="EMBL" id="CP048833">
    <property type="protein sequence ID" value="QJP11933.1"/>
    <property type="molecule type" value="Genomic_DNA"/>
</dbReference>
<dbReference type="KEGG" id="pmui:G4G71_05755"/>